<sequence>MGMSEMRPITSASHAWGSISLSLAVQRVDGGGALTSALGPREESQDFRPRATPRR</sequence>
<evidence type="ECO:0000256" key="1">
    <source>
        <dbReference type="SAM" id="MobiDB-lite"/>
    </source>
</evidence>
<organism evidence="2 3">
    <name type="scientific">Roseinatronobacter monicus</name>
    <dbReference type="NCBI Taxonomy" id="393481"/>
    <lineage>
        <taxon>Bacteria</taxon>
        <taxon>Pseudomonadati</taxon>
        <taxon>Pseudomonadota</taxon>
        <taxon>Alphaproteobacteria</taxon>
        <taxon>Rhodobacterales</taxon>
        <taxon>Paracoccaceae</taxon>
        <taxon>Roseinatronobacter</taxon>
    </lineage>
</organism>
<feature type="region of interest" description="Disordered" evidence="1">
    <location>
        <begin position="32"/>
        <end position="55"/>
    </location>
</feature>
<reference evidence="2 3" key="1">
    <citation type="submission" date="2019-06" db="EMBL/GenBank/DDBJ databases">
        <title>Genomic Encyclopedia of Archaeal and Bacterial Type Strains, Phase II (KMG-II): from individual species to whole genera.</title>
        <authorList>
            <person name="Goeker M."/>
        </authorList>
    </citation>
    <scope>NUCLEOTIDE SEQUENCE [LARGE SCALE GENOMIC DNA]</scope>
    <source>
        <strain evidence="2 3">DSM 18423</strain>
    </source>
</reference>
<proteinExistence type="predicted"/>
<dbReference type="AlphaFoldDB" id="A0A543K3P2"/>
<evidence type="ECO:0000313" key="2">
    <source>
        <dbReference type="EMBL" id="TQM89689.1"/>
    </source>
</evidence>
<evidence type="ECO:0000313" key="3">
    <source>
        <dbReference type="Proteomes" id="UP000320582"/>
    </source>
</evidence>
<name>A0A543K3P2_9RHOB</name>
<dbReference type="EMBL" id="VFPT01000005">
    <property type="protein sequence ID" value="TQM89689.1"/>
    <property type="molecule type" value="Genomic_DNA"/>
</dbReference>
<gene>
    <name evidence="2" type="ORF">BD293_4359</name>
</gene>
<dbReference type="Proteomes" id="UP000320582">
    <property type="component" value="Unassembled WGS sequence"/>
</dbReference>
<feature type="compositionally biased region" description="Basic and acidic residues" evidence="1">
    <location>
        <begin position="40"/>
        <end position="49"/>
    </location>
</feature>
<protein>
    <submittedName>
        <fullName evidence="2">Uncharacterized protein</fullName>
    </submittedName>
</protein>
<keyword evidence="3" id="KW-1185">Reference proteome</keyword>
<accession>A0A543K3P2</accession>
<comment type="caution">
    <text evidence="2">The sequence shown here is derived from an EMBL/GenBank/DDBJ whole genome shotgun (WGS) entry which is preliminary data.</text>
</comment>